<name>A0AAE9D6L8_CAEBR</name>
<evidence type="ECO:0000256" key="1">
    <source>
        <dbReference type="SAM" id="MobiDB-lite"/>
    </source>
</evidence>
<accession>A0AAE9D6L8</accession>
<organism evidence="2 3">
    <name type="scientific">Caenorhabditis briggsae</name>
    <dbReference type="NCBI Taxonomy" id="6238"/>
    <lineage>
        <taxon>Eukaryota</taxon>
        <taxon>Metazoa</taxon>
        <taxon>Ecdysozoa</taxon>
        <taxon>Nematoda</taxon>
        <taxon>Chromadorea</taxon>
        <taxon>Rhabditida</taxon>
        <taxon>Rhabditina</taxon>
        <taxon>Rhabditomorpha</taxon>
        <taxon>Rhabditoidea</taxon>
        <taxon>Rhabditidae</taxon>
        <taxon>Peloderinae</taxon>
        <taxon>Caenorhabditis</taxon>
    </lineage>
</organism>
<feature type="region of interest" description="Disordered" evidence="1">
    <location>
        <begin position="1"/>
        <end position="24"/>
    </location>
</feature>
<sequence>MMPSSSSTTSPINTTPTMMPPLPMNQSFEMQLEALMKQYGKTPQEVVETVSFAARTSHHHLEMLPPHNPNLRSASSLVPDHNASFEEFMDDLTNSSNDDYIPSLDFSHTNHSLRV</sequence>
<dbReference type="AlphaFoldDB" id="A0AAE9D6L8"/>
<evidence type="ECO:0000313" key="2">
    <source>
        <dbReference type="EMBL" id="ULT96054.1"/>
    </source>
</evidence>
<gene>
    <name evidence="2" type="ORF">L3Y34_004596</name>
</gene>
<reference evidence="2 3" key="1">
    <citation type="submission" date="2022-05" db="EMBL/GenBank/DDBJ databases">
        <title>Chromosome-level reference genomes for two strains of Caenorhabditis briggsae: an improved platform for comparative genomics.</title>
        <authorList>
            <person name="Stevens L."/>
            <person name="Andersen E.C."/>
        </authorList>
    </citation>
    <scope>NUCLEOTIDE SEQUENCE [LARGE SCALE GENOMIC DNA]</scope>
    <source>
        <strain evidence="2">QX1410_ONT</strain>
        <tissue evidence="2">Whole-organism</tissue>
    </source>
</reference>
<protein>
    <submittedName>
        <fullName evidence="2">Uncharacterized protein</fullName>
    </submittedName>
</protein>
<proteinExistence type="predicted"/>
<evidence type="ECO:0000313" key="3">
    <source>
        <dbReference type="Proteomes" id="UP000827892"/>
    </source>
</evidence>
<feature type="compositionally biased region" description="Low complexity" evidence="1">
    <location>
        <begin position="1"/>
        <end position="17"/>
    </location>
</feature>
<dbReference type="Proteomes" id="UP000827892">
    <property type="component" value="Chromosome IV"/>
</dbReference>
<dbReference type="EMBL" id="CP090894">
    <property type="protein sequence ID" value="ULT96054.1"/>
    <property type="molecule type" value="Genomic_DNA"/>
</dbReference>